<reference evidence="2" key="1">
    <citation type="submission" date="2023-03" db="EMBL/GenBank/DDBJ databases">
        <authorList>
            <person name="Steffen K."/>
            <person name="Cardenas P."/>
        </authorList>
    </citation>
    <scope>NUCLEOTIDE SEQUENCE</scope>
</reference>
<protein>
    <submittedName>
        <fullName evidence="2">Uncharacterized protein</fullName>
    </submittedName>
</protein>
<dbReference type="EMBL" id="CASHTH010003792">
    <property type="protein sequence ID" value="CAI8049455.1"/>
    <property type="molecule type" value="Genomic_DNA"/>
</dbReference>
<keyword evidence="3" id="KW-1185">Reference proteome</keyword>
<proteinExistence type="predicted"/>
<organism evidence="2 3">
    <name type="scientific">Geodia barretti</name>
    <name type="common">Barrett's horny sponge</name>
    <dbReference type="NCBI Taxonomy" id="519541"/>
    <lineage>
        <taxon>Eukaryota</taxon>
        <taxon>Metazoa</taxon>
        <taxon>Porifera</taxon>
        <taxon>Demospongiae</taxon>
        <taxon>Heteroscleromorpha</taxon>
        <taxon>Tetractinellida</taxon>
        <taxon>Astrophorina</taxon>
        <taxon>Geodiidae</taxon>
        <taxon>Geodia</taxon>
    </lineage>
</organism>
<feature type="transmembrane region" description="Helical" evidence="1">
    <location>
        <begin position="13"/>
        <end position="41"/>
    </location>
</feature>
<name>A0AA35TJH8_GEOBA</name>
<sequence>MTTPTGRDTSTEMIVVIATATPVDILSFSSLVSVQVLVLAVGR</sequence>
<accession>A0AA35TJH8</accession>
<keyword evidence="1" id="KW-1133">Transmembrane helix</keyword>
<evidence type="ECO:0000313" key="3">
    <source>
        <dbReference type="Proteomes" id="UP001174909"/>
    </source>
</evidence>
<gene>
    <name evidence="2" type="ORF">GBAR_LOCUS27224</name>
</gene>
<keyword evidence="1" id="KW-0812">Transmembrane</keyword>
<comment type="caution">
    <text evidence="2">The sequence shown here is derived from an EMBL/GenBank/DDBJ whole genome shotgun (WGS) entry which is preliminary data.</text>
</comment>
<feature type="non-terminal residue" evidence="2">
    <location>
        <position position="43"/>
    </location>
</feature>
<evidence type="ECO:0000313" key="2">
    <source>
        <dbReference type="EMBL" id="CAI8049455.1"/>
    </source>
</evidence>
<keyword evidence="1" id="KW-0472">Membrane</keyword>
<dbReference type="Proteomes" id="UP001174909">
    <property type="component" value="Unassembled WGS sequence"/>
</dbReference>
<evidence type="ECO:0000256" key="1">
    <source>
        <dbReference type="SAM" id="Phobius"/>
    </source>
</evidence>
<dbReference type="AlphaFoldDB" id="A0AA35TJH8"/>